<reference evidence="3 4" key="1">
    <citation type="journal article" date="2013" name="Genome Biol.">
        <title>The genome sequence of the most widely cultivated cacao type and its use to identify candidate genes regulating pod color.</title>
        <authorList>
            <person name="Motamayor J.C."/>
            <person name="Mockaitis K."/>
            <person name="Schmutz J."/>
            <person name="Haiminen N."/>
            <person name="Iii D.L."/>
            <person name="Cornejo O."/>
            <person name="Findley S.D."/>
            <person name="Zheng P."/>
            <person name="Utro F."/>
            <person name="Royaert S."/>
            <person name="Saski C."/>
            <person name="Jenkins J."/>
            <person name="Podicheti R."/>
            <person name="Zhao M."/>
            <person name="Scheffler B.E."/>
            <person name="Stack J.C."/>
            <person name="Feltus F.A."/>
            <person name="Mustiga G.M."/>
            <person name="Amores F."/>
            <person name="Phillips W."/>
            <person name="Marelli J.P."/>
            <person name="May G.D."/>
            <person name="Shapiro H."/>
            <person name="Ma J."/>
            <person name="Bustamante C.D."/>
            <person name="Schnell R.J."/>
            <person name="Main D."/>
            <person name="Gilbert D."/>
            <person name="Parida L."/>
            <person name="Kuhn D.N."/>
        </authorList>
    </citation>
    <scope>NUCLEOTIDE SEQUENCE [LARGE SCALE GENOMIC DNA]</scope>
    <source>
        <strain evidence="4">cv. Matina 1-6</strain>
    </source>
</reference>
<evidence type="ECO:0000313" key="3">
    <source>
        <dbReference type="EMBL" id="EOY08008.1"/>
    </source>
</evidence>
<keyword evidence="3" id="KW-0808">Transferase</keyword>
<dbReference type="Proteomes" id="UP000026915">
    <property type="component" value="Chromosome 5"/>
</dbReference>
<evidence type="ECO:0000313" key="4">
    <source>
        <dbReference type="Proteomes" id="UP000026915"/>
    </source>
</evidence>
<dbReference type="PANTHER" id="PTHR48047:SF237">
    <property type="entry name" value="UDP-GLYCOSYLTRANSFERASE 73C3-LIKE"/>
    <property type="match status" value="1"/>
</dbReference>
<evidence type="ECO:0000256" key="2">
    <source>
        <dbReference type="ARBA" id="ARBA00022676"/>
    </source>
</evidence>
<dbReference type="AlphaFoldDB" id="A0A061ETL8"/>
<comment type="similarity">
    <text evidence="1">Belongs to the UDP-glycosyltransferase family.</text>
</comment>
<name>A0A061ETL8_THECC</name>
<keyword evidence="4" id="KW-1185">Reference proteome</keyword>
<dbReference type="eggNOG" id="KOG1192">
    <property type="taxonomic scope" value="Eukaryota"/>
</dbReference>
<dbReference type="STRING" id="3641.A0A061ETL8"/>
<dbReference type="SUPFAM" id="SSF53756">
    <property type="entry name" value="UDP-Glycosyltransferase/glycogen phosphorylase"/>
    <property type="match status" value="1"/>
</dbReference>
<dbReference type="PANTHER" id="PTHR48047">
    <property type="entry name" value="GLYCOSYLTRANSFERASE"/>
    <property type="match status" value="1"/>
</dbReference>
<dbReference type="Gramene" id="EOY08008">
    <property type="protein sequence ID" value="EOY08008"/>
    <property type="gene ID" value="TCM_022327"/>
</dbReference>
<accession>A0A061ETL8</accession>
<dbReference type="Gene3D" id="3.40.50.2000">
    <property type="entry name" value="Glycogen Phosphorylase B"/>
    <property type="match status" value="1"/>
</dbReference>
<gene>
    <name evidence="3" type="ORF">TCM_022327</name>
</gene>
<dbReference type="InParanoid" id="A0A061ETL8"/>
<evidence type="ECO:0000256" key="1">
    <source>
        <dbReference type="ARBA" id="ARBA00009995"/>
    </source>
</evidence>
<organism evidence="3 4">
    <name type="scientific">Theobroma cacao</name>
    <name type="common">Cacao</name>
    <name type="synonym">Cocoa</name>
    <dbReference type="NCBI Taxonomy" id="3641"/>
    <lineage>
        <taxon>Eukaryota</taxon>
        <taxon>Viridiplantae</taxon>
        <taxon>Streptophyta</taxon>
        <taxon>Embryophyta</taxon>
        <taxon>Tracheophyta</taxon>
        <taxon>Spermatophyta</taxon>
        <taxon>Magnoliopsida</taxon>
        <taxon>eudicotyledons</taxon>
        <taxon>Gunneridae</taxon>
        <taxon>Pentapetalae</taxon>
        <taxon>rosids</taxon>
        <taxon>malvids</taxon>
        <taxon>Malvales</taxon>
        <taxon>Malvaceae</taxon>
        <taxon>Byttnerioideae</taxon>
        <taxon>Theobroma</taxon>
    </lineage>
</organism>
<dbReference type="EMBL" id="CM001883">
    <property type="protein sequence ID" value="EOY08008.1"/>
    <property type="molecule type" value="Genomic_DNA"/>
</dbReference>
<protein>
    <submittedName>
        <fullName evidence="3">UDP-glucosyl transferase 73C1-like protein</fullName>
    </submittedName>
</protein>
<sequence length="216" mass="24263">MLLSLVSTFDFSNSKFHQIRLASLPEGSENMDQLPTRDLVKKFFKAASMLKQPFEQLFNELQSRPSCIIPEASKVHETMSKFESFLVPGLPHRMELTKAQLPENLNPGSNDLTNMRGNIRAVELIADGIVVITFEELESEYVKEYKIVKGDNVWCIGPLSACNKLNSDKAERGQKASIDDNQCLKPWLDSKKPVSVIMPVLVAYLAAQLGNSWSLF</sequence>
<keyword evidence="2" id="KW-0328">Glycosyltransferase</keyword>
<dbReference type="OMA" id="MRGNIRA"/>
<dbReference type="GO" id="GO:0016757">
    <property type="term" value="F:glycosyltransferase activity"/>
    <property type="evidence" value="ECO:0007669"/>
    <property type="project" value="UniProtKB-KW"/>
</dbReference>
<proteinExistence type="inferred from homology"/>
<dbReference type="HOGENOM" id="CLU_1279636_0_0_1"/>